<dbReference type="Proteomes" id="UP001497453">
    <property type="component" value="Chromosome 11"/>
</dbReference>
<feature type="domain" description="WSC" evidence="1">
    <location>
        <begin position="374"/>
        <end position="470"/>
    </location>
</feature>
<gene>
    <name evidence="2" type="ORF">GFSPODELE1_LOCUS2425</name>
</gene>
<protein>
    <recommendedName>
        <fullName evidence="1">WSC domain-containing protein</fullName>
    </recommendedName>
</protein>
<dbReference type="PANTHER" id="PTHR43662:SF3">
    <property type="entry name" value="DOMAIN PROTEIN, PUTATIVE (AFU_ORTHOLOGUE AFUA_6G11970)-RELATED"/>
    <property type="match status" value="1"/>
</dbReference>
<dbReference type="InterPro" id="IPR002889">
    <property type="entry name" value="WSC_carb-bd"/>
</dbReference>
<dbReference type="PANTHER" id="PTHR43662">
    <property type="match status" value="1"/>
</dbReference>
<name>A0ABP1CTF4_9APHY</name>
<dbReference type="InterPro" id="IPR018535">
    <property type="entry name" value="DUF1996"/>
</dbReference>
<evidence type="ECO:0000313" key="2">
    <source>
        <dbReference type="EMBL" id="CAL1698958.1"/>
    </source>
</evidence>
<evidence type="ECO:0000259" key="1">
    <source>
        <dbReference type="PROSITE" id="PS51212"/>
    </source>
</evidence>
<reference evidence="3" key="1">
    <citation type="submission" date="2024-04" db="EMBL/GenBank/DDBJ databases">
        <authorList>
            <person name="Shaw F."/>
            <person name="Minotto A."/>
        </authorList>
    </citation>
    <scope>NUCLEOTIDE SEQUENCE [LARGE SCALE GENOMIC DNA]</scope>
</reference>
<organism evidence="2 3">
    <name type="scientific">Somion occarium</name>
    <dbReference type="NCBI Taxonomy" id="3059160"/>
    <lineage>
        <taxon>Eukaryota</taxon>
        <taxon>Fungi</taxon>
        <taxon>Dikarya</taxon>
        <taxon>Basidiomycota</taxon>
        <taxon>Agaricomycotina</taxon>
        <taxon>Agaricomycetes</taxon>
        <taxon>Polyporales</taxon>
        <taxon>Cerrenaceae</taxon>
        <taxon>Somion</taxon>
    </lineage>
</organism>
<accession>A0ABP1CTF4</accession>
<keyword evidence="3" id="KW-1185">Reference proteome</keyword>
<evidence type="ECO:0000313" key="3">
    <source>
        <dbReference type="Proteomes" id="UP001497453"/>
    </source>
</evidence>
<dbReference type="PROSITE" id="PS51212">
    <property type="entry name" value="WSC"/>
    <property type="match status" value="2"/>
</dbReference>
<dbReference type="Pfam" id="PF01822">
    <property type="entry name" value="WSC"/>
    <property type="match status" value="2"/>
</dbReference>
<feature type="domain" description="WSC" evidence="1">
    <location>
        <begin position="626"/>
        <end position="719"/>
    </location>
</feature>
<dbReference type="EMBL" id="OZ037954">
    <property type="protein sequence ID" value="CAL1698958.1"/>
    <property type="molecule type" value="Genomic_DNA"/>
</dbReference>
<dbReference type="SMART" id="SM00321">
    <property type="entry name" value="WSC"/>
    <property type="match status" value="2"/>
</dbReference>
<dbReference type="Pfam" id="PF09362">
    <property type="entry name" value="DUF1996"/>
    <property type="match status" value="1"/>
</dbReference>
<proteinExistence type="predicted"/>
<sequence>MQSTGSSVERKSLSLLDLIPLSILALIDKPPRSRIDVIRTLQTRSASNGGKISCNCLVGSHVHSITGGSGFGETYDYDSLVQSQCTKIVVPQDKSNYWTPKLYHFNKQNASLTAMPNSFNIYYLVRGDQTGDKIKAFPKGLKMVAGDPTRKTYDASSHADQAISYVCLDYSGAHNGDPEWNERPNFFQHNCPNGMRAQVFFPSCWDGKNLDSPDHKSHMSYPVENYNNGRCPSTHPVHLVSLFYEMIISVDQFSYDGPGSWVWASGDTTGYAFHGDFTNGWTDSDLLQSAIDDCPNAAGNVADCPHLAAVMDQQAAAACRYPGEIVNEDIGDKFPIAVLPGCNPVWDGTGTKPACPSAGATPSLGGTQEKLATGWTEVGCIAEATNGRALTGAQLVDATGMTKNKCAQFCQSKNFKFAGIEWSQECYCGNSFSNGASSNTVASTQCSNSCAGNKFETCGGPQRLTLLTFDANGAPAPSVSVAPSSSVAVPVLSSAVVSSIASTSVVSSSKSLPTISSSSVVVVSSVASSASSVVVSNVPSVSVIVSSSALATSSAVPTADPATSHVLVPVPPITTASSAVVTPSAVSSAVPSPVHSDVCGAPPPAESPVVSSAAAAPPVATGIPAGWASAGCVSDNGHRTLNARAMTSDSLTVAQCLNYCTKEGFSIAGIEYGRECYCGNSFKNDGGKPLDNSVCRMSCTGQKDAQCGGDWALSVFKKTSNSSRRAVKAKHFGRHHPHNTF</sequence>